<dbReference type="Proteomes" id="UP001165092">
    <property type="component" value="Unassembled WGS sequence"/>
</dbReference>
<dbReference type="AlphaFoldDB" id="A0A9W6P4C6"/>
<feature type="region of interest" description="Disordered" evidence="1">
    <location>
        <begin position="1"/>
        <end position="62"/>
    </location>
</feature>
<evidence type="ECO:0000313" key="3">
    <source>
        <dbReference type="Proteomes" id="UP001165092"/>
    </source>
</evidence>
<dbReference type="EMBL" id="BSQG01000002">
    <property type="protein sequence ID" value="GLU47095.1"/>
    <property type="molecule type" value="Genomic_DNA"/>
</dbReference>
<accession>A0A9W6P4C6</accession>
<evidence type="ECO:0000256" key="1">
    <source>
        <dbReference type="SAM" id="MobiDB-lite"/>
    </source>
</evidence>
<evidence type="ECO:0000313" key="2">
    <source>
        <dbReference type="EMBL" id="GLU47095.1"/>
    </source>
</evidence>
<reference evidence="2" key="1">
    <citation type="submission" date="2023-02" db="EMBL/GenBank/DDBJ databases">
        <title>Nocardiopsis ansamitocini NBRC 112285.</title>
        <authorList>
            <person name="Ichikawa N."/>
            <person name="Sato H."/>
            <person name="Tonouchi N."/>
        </authorList>
    </citation>
    <scope>NUCLEOTIDE SEQUENCE</scope>
    <source>
        <strain evidence="2">NBRC 112285</strain>
    </source>
</reference>
<organism evidence="2 3">
    <name type="scientific">Nocardiopsis ansamitocini</name>
    <dbReference type="NCBI Taxonomy" id="1670832"/>
    <lineage>
        <taxon>Bacteria</taxon>
        <taxon>Bacillati</taxon>
        <taxon>Actinomycetota</taxon>
        <taxon>Actinomycetes</taxon>
        <taxon>Streptosporangiales</taxon>
        <taxon>Nocardiopsidaceae</taxon>
        <taxon>Nocardiopsis</taxon>
    </lineage>
</organism>
<comment type="caution">
    <text evidence="2">The sequence shown here is derived from an EMBL/GenBank/DDBJ whole genome shotgun (WGS) entry which is preliminary data.</text>
</comment>
<feature type="compositionally biased region" description="Low complexity" evidence="1">
    <location>
        <begin position="33"/>
        <end position="57"/>
    </location>
</feature>
<name>A0A9W6P4C6_9ACTN</name>
<proteinExistence type="predicted"/>
<protein>
    <submittedName>
        <fullName evidence="2">Uncharacterized protein</fullName>
    </submittedName>
</protein>
<gene>
    <name evidence="2" type="ORF">Nans01_14460</name>
</gene>
<sequence>MTPVSGRRTTTEASVPRPAARAAQIQMRKKSLADPVQAARPPAAATPITPPMAAETPSPRRIRNTAGADATVIAIPTVTGSGSKEMATGTVVVGFGHRVLPGSGEAVVRKAVRTWPVVVVSSGELDSGKAMSFLSFGLGDSLRSASRERPCRYGVLNPLLM</sequence>
<keyword evidence="3" id="KW-1185">Reference proteome</keyword>